<evidence type="ECO:0000313" key="2">
    <source>
        <dbReference type="Proteomes" id="UP000789901"/>
    </source>
</evidence>
<proteinExistence type="predicted"/>
<dbReference type="Proteomes" id="UP000789901">
    <property type="component" value="Unassembled WGS sequence"/>
</dbReference>
<name>A0ABN7VIA8_GIGMA</name>
<comment type="caution">
    <text evidence="1">The sequence shown here is derived from an EMBL/GenBank/DDBJ whole genome shotgun (WGS) entry which is preliminary data.</text>
</comment>
<dbReference type="EMBL" id="CAJVQB010015739">
    <property type="protein sequence ID" value="CAG8776290.1"/>
    <property type="molecule type" value="Genomic_DNA"/>
</dbReference>
<sequence>MSIDQLSLNNNVQTKEQELDEVFDSDEPRPWFPIGDLKNLPTEIYSDCMLSKVECQKILCDKPRNAEVDFKLPQMKQYFLQAMSKQQKEFDKIIRNILYQTSAVLRPINNIKKALSELKPNDNDLEAKTKYDLLRKSNQNARELL</sequence>
<evidence type="ECO:0000313" key="1">
    <source>
        <dbReference type="EMBL" id="CAG8776290.1"/>
    </source>
</evidence>
<organism evidence="1 2">
    <name type="scientific">Gigaspora margarita</name>
    <dbReference type="NCBI Taxonomy" id="4874"/>
    <lineage>
        <taxon>Eukaryota</taxon>
        <taxon>Fungi</taxon>
        <taxon>Fungi incertae sedis</taxon>
        <taxon>Mucoromycota</taxon>
        <taxon>Glomeromycotina</taxon>
        <taxon>Glomeromycetes</taxon>
        <taxon>Diversisporales</taxon>
        <taxon>Gigasporaceae</taxon>
        <taxon>Gigaspora</taxon>
    </lineage>
</organism>
<gene>
    <name evidence="1" type="ORF">GMARGA_LOCUS19109</name>
</gene>
<keyword evidence="2" id="KW-1185">Reference proteome</keyword>
<accession>A0ABN7VIA8</accession>
<reference evidence="1 2" key="1">
    <citation type="submission" date="2021-06" db="EMBL/GenBank/DDBJ databases">
        <authorList>
            <person name="Kallberg Y."/>
            <person name="Tangrot J."/>
            <person name="Rosling A."/>
        </authorList>
    </citation>
    <scope>NUCLEOTIDE SEQUENCE [LARGE SCALE GENOMIC DNA]</scope>
    <source>
        <strain evidence="1 2">120-4 pot B 10/14</strain>
    </source>
</reference>
<protein>
    <submittedName>
        <fullName evidence="1">4626_t:CDS:1</fullName>
    </submittedName>
</protein>